<dbReference type="OrthoDB" id="9780815at2"/>
<feature type="chain" id="PRO_5014646991" description="5'-nucleotidase" evidence="6">
    <location>
        <begin position="24"/>
        <end position="324"/>
    </location>
</feature>
<dbReference type="Pfam" id="PF01975">
    <property type="entry name" value="SurE"/>
    <property type="match status" value="1"/>
</dbReference>
<dbReference type="EMBL" id="POSP01000003">
    <property type="protein sequence ID" value="PND38690.1"/>
    <property type="molecule type" value="Genomic_DNA"/>
</dbReference>
<dbReference type="InterPro" id="IPR036523">
    <property type="entry name" value="SurE-like_sf"/>
</dbReference>
<evidence type="ECO:0000256" key="1">
    <source>
        <dbReference type="ARBA" id="ARBA00000815"/>
    </source>
</evidence>
<sequence length="324" mass="33485">MRVRLLPLLPFVLLAGLAQPASALNIVLSNDDGLTSNVKALYEALKAKGHDVIVSVPCTGQSGMGGAVKFLTPLTPLTAPCLNGAAAAGAPGAGPMSKAGFTNGDYHYVNGTPIMALLYGLDVQAQARWGKAPDLVLSGPNEGQNVGHIVNSSGTIGNAQNAASRGIPSIALSADADTTDNVNLAAPKSATVAKLSVDLIAALQAKAGTGPLLPAGLALNVNFPQVLDGAKWKFARIGSYNAYKVKFVKDLGADPVAASYGLSQVHLPGVTLEMNTAPATEAQAEDESIVYKKDIAVTAMQVAYDHRAAGQQWLRLRLRDLLSQ</sequence>
<keyword evidence="9" id="KW-1185">Reference proteome</keyword>
<dbReference type="InterPro" id="IPR030048">
    <property type="entry name" value="SurE"/>
</dbReference>
<dbReference type="EC" id="3.1.3.5" evidence="3"/>
<dbReference type="SUPFAM" id="SSF64167">
    <property type="entry name" value="SurE-like"/>
    <property type="match status" value="1"/>
</dbReference>
<evidence type="ECO:0000256" key="4">
    <source>
        <dbReference type="ARBA" id="ARBA00022723"/>
    </source>
</evidence>
<dbReference type="PANTHER" id="PTHR30457">
    <property type="entry name" value="5'-NUCLEOTIDASE SURE"/>
    <property type="match status" value="1"/>
</dbReference>
<comment type="catalytic activity">
    <reaction evidence="1">
        <text>a ribonucleoside 5'-phosphate + H2O = a ribonucleoside + phosphate</text>
        <dbReference type="Rhea" id="RHEA:12484"/>
        <dbReference type="ChEBI" id="CHEBI:15377"/>
        <dbReference type="ChEBI" id="CHEBI:18254"/>
        <dbReference type="ChEBI" id="CHEBI:43474"/>
        <dbReference type="ChEBI" id="CHEBI:58043"/>
        <dbReference type="EC" id="3.1.3.5"/>
    </reaction>
</comment>
<dbReference type="RefSeq" id="WP_102768608.1">
    <property type="nucleotide sequence ID" value="NZ_POSP01000003.1"/>
</dbReference>
<dbReference type="Proteomes" id="UP000235916">
    <property type="component" value="Unassembled WGS sequence"/>
</dbReference>
<protein>
    <recommendedName>
        <fullName evidence="3">5'-nucleotidase</fullName>
        <ecNumber evidence="3">3.1.3.5</ecNumber>
    </recommendedName>
</protein>
<keyword evidence="4" id="KW-0479">Metal-binding</keyword>
<reference evidence="8 9" key="1">
    <citation type="submission" date="2018-01" db="EMBL/GenBank/DDBJ databases">
        <title>Draft genome sequence of Paucibacter aquatile CR182 isolated from freshwater of the Nakdong River.</title>
        <authorList>
            <person name="Choi A."/>
            <person name="Chung E.J."/>
        </authorList>
    </citation>
    <scope>NUCLEOTIDE SEQUENCE [LARGE SCALE GENOMIC DNA]</scope>
    <source>
        <strain evidence="8 9">CR182</strain>
    </source>
</reference>
<evidence type="ECO:0000256" key="2">
    <source>
        <dbReference type="ARBA" id="ARBA00011062"/>
    </source>
</evidence>
<evidence type="ECO:0000259" key="7">
    <source>
        <dbReference type="Pfam" id="PF01975"/>
    </source>
</evidence>
<keyword evidence="6" id="KW-0732">Signal</keyword>
<comment type="similarity">
    <text evidence="2">Belongs to the SurE nucleotidase family.</text>
</comment>
<dbReference type="GO" id="GO:0008253">
    <property type="term" value="F:5'-nucleotidase activity"/>
    <property type="evidence" value="ECO:0007669"/>
    <property type="project" value="UniProtKB-EC"/>
</dbReference>
<evidence type="ECO:0000313" key="8">
    <source>
        <dbReference type="EMBL" id="PND38690.1"/>
    </source>
</evidence>
<feature type="domain" description="Survival protein SurE-like phosphatase/nucleotidase" evidence="7">
    <location>
        <begin position="26"/>
        <end position="239"/>
    </location>
</feature>
<name>A0A2N8KZ06_9BURK</name>
<dbReference type="AlphaFoldDB" id="A0A2N8KZ06"/>
<proteinExistence type="inferred from homology"/>
<evidence type="ECO:0000256" key="5">
    <source>
        <dbReference type="ARBA" id="ARBA00022801"/>
    </source>
</evidence>
<feature type="signal peptide" evidence="6">
    <location>
        <begin position="1"/>
        <end position="23"/>
    </location>
</feature>
<comment type="caution">
    <text evidence="8">The sequence shown here is derived from an EMBL/GenBank/DDBJ whole genome shotgun (WGS) entry which is preliminary data.</text>
</comment>
<evidence type="ECO:0000313" key="9">
    <source>
        <dbReference type="Proteomes" id="UP000235916"/>
    </source>
</evidence>
<dbReference type="InterPro" id="IPR002828">
    <property type="entry name" value="SurE-like_Pase/nucleotidase"/>
</dbReference>
<dbReference type="Gene3D" id="3.40.1210.10">
    <property type="entry name" value="Survival protein SurE-like phosphatase/nucleotidase"/>
    <property type="match status" value="1"/>
</dbReference>
<gene>
    <name evidence="8" type="ORF">C1O66_14925</name>
</gene>
<accession>A0A2N8KZ06</accession>
<dbReference type="GO" id="GO:0046872">
    <property type="term" value="F:metal ion binding"/>
    <property type="evidence" value="ECO:0007669"/>
    <property type="project" value="UniProtKB-KW"/>
</dbReference>
<evidence type="ECO:0000256" key="3">
    <source>
        <dbReference type="ARBA" id="ARBA00012643"/>
    </source>
</evidence>
<dbReference type="PANTHER" id="PTHR30457:SF0">
    <property type="entry name" value="PHOSPHATASE, PUTATIVE (AFU_ORTHOLOGUE AFUA_4G01070)-RELATED"/>
    <property type="match status" value="1"/>
</dbReference>
<keyword evidence="5" id="KW-0378">Hydrolase</keyword>
<evidence type="ECO:0000256" key="6">
    <source>
        <dbReference type="SAM" id="SignalP"/>
    </source>
</evidence>
<organism evidence="8 9">
    <name type="scientific">Kinneretia aquatilis</name>
    <dbReference type="NCBI Taxonomy" id="2070761"/>
    <lineage>
        <taxon>Bacteria</taxon>
        <taxon>Pseudomonadati</taxon>
        <taxon>Pseudomonadota</taxon>
        <taxon>Betaproteobacteria</taxon>
        <taxon>Burkholderiales</taxon>
        <taxon>Sphaerotilaceae</taxon>
        <taxon>Roseateles</taxon>
    </lineage>
</organism>